<proteinExistence type="inferred from homology"/>
<dbReference type="PANTHER" id="PTHR47959:SF10">
    <property type="entry name" value="ATP-DEPENDENT RNA HELICASE RHLB"/>
    <property type="match status" value="1"/>
</dbReference>
<evidence type="ECO:0000256" key="6">
    <source>
        <dbReference type="ARBA" id="ARBA00038437"/>
    </source>
</evidence>
<evidence type="ECO:0000256" key="2">
    <source>
        <dbReference type="ARBA" id="ARBA00022741"/>
    </source>
</evidence>
<dbReference type="InterPro" id="IPR001650">
    <property type="entry name" value="Helicase_C-like"/>
</dbReference>
<evidence type="ECO:0000259" key="9">
    <source>
        <dbReference type="PROSITE" id="PS51192"/>
    </source>
</evidence>
<evidence type="ECO:0000256" key="3">
    <source>
        <dbReference type="ARBA" id="ARBA00022801"/>
    </source>
</evidence>
<dbReference type="InterPro" id="IPR027417">
    <property type="entry name" value="P-loop_NTPase"/>
</dbReference>
<keyword evidence="1" id="KW-0963">Cytoplasm</keyword>
<keyword evidence="12" id="KW-1185">Reference proteome</keyword>
<evidence type="ECO:0000256" key="1">
    <source>
        <dbReference type="ARBA" id="ARBA00022490"/>
    </source>
</evidence>
<dbReference type="PROSITE" id="PS51192">
    <property type="entry name" value="HELICASE_ATP_BIND_1"/>
    <property type="match status" value="1"/>
</dbReference>
<name>A0ABS3AV58_9BACT</name>
<comment type="similarity">
    <text evidence="6 7">Belongs to the DEAD box helicase family.</text>
</comment>
<dbReference type="InterPro" id="IPR050079">
    <property type="entry name" value="DEAD_box_RNA_helicase"/>
</dbReference>
<evidence type="ECO:0000313" key="12">
    <source>
        <dbReference type="Proteomes" id="UP000717534"/>
    </source>
</evidence>
<comment type="caution">
    <text evidence="11">The sequence shown here is derived from an EMBL/GenBank/DDBJ whole genome shotgun (WGS) entry which is preliminary data.</text>
</comment>
<dbReference type="HAMAP" id="MF_00661">
    <property type="entry name" value="DEAD_helicase_RhlB"/>
    <property type="match status" value="1"/>
</dbReference>
<keyword evidence="5 7" id="KW-0067">ATP-binding</keyword>
<evidence type="ECO:0000259" key="10">
    <source>
        <dbReference type="PROSITE" id="PS51194"/>
    </source>
</evidence>
<dbReference type="SMART" id="SM00487">
    <property type="entry name" value="DEXDc"/>
    <property type="match status" value="1"/>
</dbReference>
<dbReference type="CDD" id="cd18787">
    <property type="entry name" value="SF2_C_DEAD"/>
    <property type="match status" value="1"/>
</dbReference>
<reference evidence="11 12" key="1">
    <citation type="submission" date="2021-02" db="EMBL/GenBank/DDBJ databases">
        <title>Activity-based single-cell genomes from oceanic crustal fluid captures similar information to metagenomic and metatranscriptomic surveys with orders of magnitude less sampling.</title>
        <authorList>
            <person name="D'Angelo T.S."/>
            <person name="Orcutt B.N."/>
        </authorList>
    </citation>
    <scope>NUCLEOTIDE SEQUENCE [LARGE SCALE GENOMIC DNA]</scope>
    <source>
        <strain evidence="11">AH-315-G02</strain>
    </source>
</reference>
<keyword evidence="2 7" id="KW-0547">Nucleotide-binding</keyword>
<organism evidence="11 12">
    <name type="scientific">Desulfotalea psychrophila</name>
    <dbReference type="NCBI Taxonomy" id="84980"/>
    <lineage>
        <taxon>Bacteria</taxon>
        <taxon>Pseudomonadati</taxon>
        <taxon>Thermodesulfobacteriota</taxon>
        <taxon>Desulfobulbia</taxon>
        <taxon>Desulfobulbales</taxon>
        <taxon>Desulfocapsaceae</taxon>
        <taxon>Desulfotalea</taxon>
    </lineage>
</organism>
<sequence length="437" mass="48998">MDKKQTDQQQSRPKNPVKNKPSASPTAKNKKPGKWNISQFPVDPEEGKTRFHDFALLAALMHGIADLDFRYCTPIQRQALPDVIAGKDLIGKASTGTGKSAVFLIGILSRLMREQPQEKRKNGTPRALIIAPTRELVIQIAKDARAIASYLPMHIAEAYGGTGYERQQKNLKNRPVDILVATPGRLLDFSRKGVVHLHEAGIMVIDEADRMLDMGFIPDVRSIIHKTPNRDKRQTMMFSATITEDVARLASQWCVNPVLVETEAENVAVETVTQVVYTLTRDEKYLVLYNIIKSAACDRVIIFTNMKRDAKKLNDQLRRDGINCTLLTGDVPQHKRTSRLESFRHGRVHVMVATDVAGRGIHIDGISHVVNFTLPYEPEDYVHRIGRTGRAGAAGISISFADEESSFYLMDIEEYIGETLPCIPPEEELLKPIVRKK</sequence>
<dbReference type="InterPro" id="IPR011545">
    <property type="entry name" value="DEAD/DEAH_box_helicase_dom"/>
</dbReference>
<feature type="domain" description="Helicase ATP-binding" evidence="9">
    <location>
        <begin position="80"/>
        <end position="260"/>
    </location>
</feature>
<dbReference type="InterPro" id="IPR014001">
    <property type="entry name" value="Helicase_ATP-bd"/>
</dbReference>
<feature type="region of interest" description="Disordered" evidence="8">
    <location>
        <begin position="1"/>
        <end position="42"/>
    </location>
</feature>
<dbReference type="InterPro" id="IPR044742">
    <property type="entry name" value="DEAD/DEAH_RhlB"/>
</dbReference>
<dbReference type="PANTHER" id="PTHR47959">
    <property type="entry name" value="ATP-DEPENDENT RNA HELICASE RHLE-RELATED"/>
    <property type="match status" value="1"/>
</dbReference>
<dbReference type="EMBL" id="JAFITO010000034">
    <property type="protein sequence ID" value="MBN4068656.1"/>
    <property type="molecule type" value="Genomic_DNA"/>
</dbReference>
<evidence type="ECO:0000256" key="8">
    <source>
        <dbReference type="SAM" id="MobiDB-lite"/>
    </source>
</evidence>
<dbReference type="CDD" id="cd00268">
    <property type="entry name" value="DEADc"/>
    <property type="match status" value="1"/>
</dbReference>
<dbReference type="PROSITE" id="PS51194">
    <property type="entry name" value="HELICASE_CTER"/>
    <property type="match status" value="1"/>
</dbReference>
<evidence type="ECO:0000256" key="7">
    <source>
        <dbReference type="RuleBase" id="RU000492"/>
    </source>
</evidence>
<evidence type="ECO:0000256" key="5">
    <source>
        <dbReference type="ARBA" id="ARBA00022840"/>
    </source>
</evidence>
<dbReference type="PROSITE" id="PS00039">
    <property type="entry name" value="DEAD_ATP_HELICASE"/>
    <property type="match status" value="1"/>
</dbReference>
<dbReference type="Proteomes" id="UP000717534">
    <property type="component" value="Unassembled WGS sequence"/>
</dbReference>
<protein>
    <submittedName>
        <fullName evidence="11">DEAD/DEAH box helicase</fullName>
    </submittedName>
</protein>
<keyword evidence="4 7" id="KW-0347">Helicase</keyword>
<feature type="domain" description="Helicase C-terminal" evidence="10">
    <location>
        <begin position="271"/>
        <end position="431"/>
    </location>
</feature>
<dbReference type="SMART" id="SM00490">
    <property type="entry name" value="HELICc"/>
    <property type="match status" value="1"/>
</dbReference>
<dbReference type="Pfam" id="PF00270">
    <property type="entry name" value="DEAD"/>
    <property type="match status" value="1"/>
</dbReference>
<dbReference type="SUPFAM" id="SSF52540">
    <property type="entry name" value="P-loop containing nucleoside triphosphate hydrolases"/>
    <property type="match status" value="1"/>
</dbReference>
<dbReference type="GO" id="GO:0004386">
    <property type="term" value="F:helicase activity"/>
    <property type="evidence" value="ECO:0007669"/>
    <property type="project" value="UniProtKB-KW"/>
</dbReference>
<evidence type="ECO:0000313" key="11">
    <source>
        <dbReference type="EMBL" id="MBN4068656.1"/>
    </source>
</evidence>
<gene>
    <name evidence="11" type="ORF">JYU06_03950</name>
</gene>
<keyword evidence="3 7" id="KW-0378">Hydrolase</keyword>
<dbReference type="Pfam" id="PF00271">
    <property type="entry name" value="Helicase_C"/>
    <property type="match status" value="1"/>
</dbReference>
<dbReference type="Gene3D" id="3.40.50.300">
    <property type="entry name" value="P-loop containing nucleotide triphosphate hydrolases"/>
    <property type="match status" value="2"/>
</dbReference>
<dbReference type="InterPro" id="IPR000629">
    <property type="entry name" value="RNA-helicase_DEAD-box_CS"/>
</dbReference>
<accession>A0ABS3AV58</accession>
<evidence type="ECO:0000256" key="4">
    <source>
        <dbReference type="ARBA" id="ARBA00022806"/>
    </source>
</evidence>
<dbReference type="InterPro" id="IPR023554">
    <property type="entry name" value="RNA_helicase_ATP-dep_RhlB"/>
</dbReference>